<feature type="repeat" description="Solcar" evidence="8">
    <location>
        <begin position="239"/>
        <end position="325"/>
    </location>
</feature>
<dbReference type="GO" id="GO:0055085">
    <property type="term" value="P:transmembrane transport"/>
    <property type="evidence" value="ECO:0007669"/>
    <property type="project" value="InterPro"/>
</dbReference>
<feature type="repeat" description="Solcar" evidence="8">
    <location>
        <begin position="371"/>
        <end position="470"/>
    </location>
</feature>
<protein>
    <submittedName>
        <fullName evidence="11">Mitochondrial thiamine pyrophosphate transporter</fullName>
    </submittedName>
</protein>
<sequence>MAQPGFAPAQSSSASILAETIANSSLAVTSSSPPPPTLLTTSSVTTTTATKSRSKHEEDHGTSKNGGLAVGTPTLTKAETVFCGSTAGVVSRFVIAPLDVVKIRLQLQTQRKELPKVLRRKAGSAEGIAYSELKGRTVAIADSLSAATARTVQPRYKGMLSGMTIIAREEGIRGLWKGNMAAEYLYLTYGGIQFLAYQQTKLFLSKAAELSATQRARLAQKYRNGVPVYAQVLTTITQSSSVQSFISGATAGIMATACTYPFDLLRTRFAVQRDVKVYTGVPQAFRHIFRQDGVRGFYRGMTPALIQVIPYMGVMFGSYDSLKQLVAWLKVRAADTSFLSGPSTVSSHNSETSYGSTSDPPFKKKTFGQILLGLEDMACGAMSGVISKTAVYPLDMVRKRLQIQGSEQQRNITGNAGTGSGAPTTVWRCMVHIVRREGYLALYKGLLPGILKAAPASAVTFLVFSQTGALIERARRPQKHLQEQEQ</sequence>
<feature type="compositionally biased region" description="Low complexity" evidence="10">
    <location>
        <begin position="38"/>
        <end position="50"/>
    </location>
</feature>
<name>A0A9P5RRZ0_9FUNG</name>
<evidence type="ECO:0000256" key="3">
    <source>
        <dbReference type="ARBA" id="ARBA00022692"/>
    </source>
</evidence>
<evidence type="ECO:0000256" key="9">
    <source>
        <dbReference type="RuleBase" id="RU000488"/>
    </source>
</evidence>
<dbReference type="OrthoDB" id="18574at2759"/>
<evidence type="ECO:0000256" key="10">
    <source>
        <dbReference type="SAM" id="MobiDB-lite"/>
    </source>
</evidence>
<evidence type="ECO:0000256" key="8">
    <source>
        <dbReference type="PROSITE-ProRule" id="PRU00282"/>
    </source>
</evidence>
<dbReference type="PRINTS" id="PR00926">
    <property type="entry name" value="MITOCARRIER"/>
</dbReference>
<dbReference type="InterPro" id="IPR002067">
    <property type="entry name" value="MCP"/>
</dbReference>
<keyword evidence="5" id="KW-1133">Transmembrane helix</keyword>
<reference evidence="11" key="1">
    <citation type="journal article" date="2020" name="Fungal Divers.">
        <title>Resolving the Mortierellaceae phylogeny through synthesis of multi-gene phylogenetics and phylogenomics.</title>
        <authorList>
            <person name="Vandepol N."/>
            <person name="Liber J."/>
            <person name="Desiro A."/>
            <person name="Na H."/>
            <person name="Kennedy M."/>
            <person name="Barry K."/>
            <person name="Grigoriev I.V."/>
            <person name="Miller A.N."/>
            <person name="O'Donnell K."/>
            <person name="Stajich J.E."/>
            <person name="Bonito G."/>
        </authorList>
    </citation>
    <scope>NUCLEOTIDE SEQUENCE</scope>
    <source>
        <strain evidence="11">NRRL 6426</strain>
    </source>
</reference>
<dbReference type="Proteomes" id="UP000748756">
    <property type="component" value="Unassembled WGS sequence"/>
</dbReference>
<dbReference type="InterPro" id="IPR018108">
    <property type="entry name" value="MCP_transmembrane"/>
</dbReference>
<keyword evidence="4" id="KW-0677">Repeat</keyword>
<feature type="region of interest" description="Disordered" evidence="10">
    <location>
        <begin position="340"/>
        <end position="359"/>
    </location>
</feature>
<dbReference type="SUPFAM" id="SSF103506">
    <property type="entry name" value="Mitochondrial carrier"/>
    <property type="match status" value="1"/>
</dbReference>
<comment type="caution">
    <text evidence="11">The sequence shown here is derived from an EMBL/GenBank/DDBJ whole genome shotgun (WGS) entry which is preliminary data.</text>
</comment>
<evidence type="ECO:0000313" key="11">
    <source>
        <dbReference type="EMBL" id="KAF9141286.1"/>
    </source>
</evidence>
<evidence type="ECO:0000256" key="5">
    <source>
        <dbReference type="ARBA" id="ARBA00022989"/>
    </source>
</evidence>
<comment type="similarity">
    <text evidence="9">Belongs to the mitochondrial carrier (TC 2.A.29) family.</text>
</comment>
<keyword evidence="3 8" id="KW-0812">Transmembrane</keyword>
<gene>
    <name evidence="11" type="primary">TPC1_1</name>
    <name evidence="11" type="ORF">BG015_001329</name>
</gene>
<evidence type="ECO:0000256" key="2">
    <source>
        <dbReference type="ARBA" id="ARBA00022448"/>
    </source>
</evidence>
<feature type="region of interest" description="Disordered" evidence="10">
    <location>
        <begin position="25"/>
        <end position="71"/>
    </location>
</feature>
<evidence type="ECO:0000256" key="1">
    <source>
        <dbReference type="ARBA" id="ARBA00004225"/>
    </source>
</evidence>
<dbReference type="PANTHER" id="PTHR24089">
    <property type="entry name" value="SOLUTE CARRIER FAMILY 25"/>
    <property type="match status" value="1"/>
</dbReference>
<dbReference type="InterPro" id="IPR023395">
    <property type="entry name" value="MCP_dom_sf"/>
</dbReference>
<dbReference type="AlphaFoldDB" id="A0A9P5RRZ0"/>
<dbReference type="Gene3D" id="1.50.40.10">
    <property type="entry name" value="Mitochondrial carrier domain"/>
    <property type="match status" value="1"/>
</dbReference>
<feature type="repeat" description="Solcar" evidence="8">
    <location>
        <begin position="75"/>
        <end position="203"/>
    </location>
</feature>
<evidence type="ECO:0000256" key="4">
    <source>
        <dbReference type="ARBA" id="ARBA00022737"/>
    </source>
</evidence>
<keyword evidence="6" id="KW-0496">Mitochondrion</keyword>
<keyword evidence="12" id="KW-1185">Reference proteome</keyword>
<comment type="subcellular location">
    <subcellularLocation>
        <location evidence="1">Mitochondrion membrane</location>
        <topology evidence="1">Multi-pass membrane protein</topology>
    </subcellularLocation>
</comment>
<keyword evidence="2 9" id="KW-0813">Transport</keyword>
<evidence type="ECO:0000256" key="6">
    <source>
        <dbReference type="ARBA" id="ARBA00023128"/>
    </source>
</evidence>
<dbReference type="EMBL" id="JAAAUQ010001238">
    <property type="protein sequence ID" value="KAF9141286.1"/>
    <property type="molecule type" value="Genomic_DNA"/>
</dbReference>
<dbReference type="PROSITE" id="PS50920">
    <property type="entry name" value="SOLCAR"/>
    <property type="match status" value="3"/>
</dbReference>
<dbReference type="Pfam" id="PF00153">
    <property type="entry name" value="Mito_carr"/>
    <property type="match status" value="4"/>
</dbReference>
<proteinExistence type="inferred from homology"/>
<dbReference type="GO" id="GO:0031966">
    <property type="term" value="C:mitochondrial membrane"/>
    <property type="evidence" value="ECO:0007669"/>
    <property type="project" value="UniProtKB-SubCell"/>
</dbReference>
<accession>A0A9P5RRZ0</accession>
<organism evidence="11 12">
    <name type="scientific">Linnemannia schmuckeri</name>
    <dbReference type="NCBI Taxonomy" id="64567"/>
    <lineage>
        <taxon>Eukaryota</taxon>
        <taxon>Fungi</taxon>
        <taxon>Fungi incertae sedis</taxon>
        <taxon>Mucoromycota</taxon>
        <taxon>Mortierellomycotina</taxon>
        <taxon>Mortierellomycetes</taxon>
        <taxon>Mortierellales</taxon>
        <taxon>Mortierellaceae</taxon>
        <taxon>Linnemannia</taxon>
    </lineage>
</organism>
<keyword evidence="7 8" id="KW-0472">Membrane</keyword>
<evidence type="ECO:0000256" key="7">
    <source>
        <dbReference type="ARBA" id="ARBA00023136"/>
    </source>
</evidence>
<evidence type="ECO:0000313" key="12">
    <source>
        <dbReference type="Proteomes" id="UP000748756"/>
    </source>
</evidence>